<dbReference type="EMBL" id="JARKHS020000594">
    <property type="protein sequence ID" value="KAK8788627.1"/>
    <property type="molecule type" value="Genomic_DNA"/>
</dbReference>
<evidence type="ECO:0000256" key="2">
    <source>
        <dbReference type="SAM" id="Phobius"/>
    </source>
</evidence>
<organism evidence="3 4">
    <name type="scientific">Amblyomma americanum</name>
    <name type="common">Lone star tick</name>
    <dbReference type="NCBI Taxonomy" id="6943"/>
    <lineage>
        <taxon>Eukaryota</taxon>
        <taxon>Metazoa</taxon>
        <taxon>Ecdysozoa</taxon>
        <taxon>Arthropoda</taxon>
        <taxon>Chelicerata</taxon>
        <taxon>Arachnida</taxon>
        <taxon>Acari</taxon>
        <taxon>Parasitiformes</taxon>
        <taxon>Ixodida</taxon>
        <taxon>Ixodoidea</taxon>
        <taxon>Ixodidae</taxon>
        <taxon>Amblyomminae</taxon>
        <taxon>Amblyomma</taxon>
    </lineage>
</organism>
<feature type="compositionally biased region" description="Pro residues" evidence="1">
    <location>
        <begin position="486"/>
        <end position="502"/>
    </location>
</feature>
<evidence type="ECO:0000256" key="1">
    <source>
        <dbReference type="SAM" id="MobiDB-lite"/>
    </source>
</evidence>
<feature type="transmembrane region" description="Helical" evidence="2">
    <location>
        <begin position="110"/>
        <end position="135"/>
    </location>
</feature>
<feature type="transmembrane region" description="Helical" evidence="2">
    <location>
        <begin position="219"/>
        <end position="244"/>
    </location>
</feature>
<evidence type="ECO:0000313" key="3">
    <source>
        <dbReference type="EMBL" id="KAK8788627.1"/>
    </source>
</evidence>
<reference evidence="3 4" key="1">
    <citation type="journal article" date="2023" name="Arcadia Sci">
        <title>De novo assembly of a long-read Amblyomma americanum tick genome.</title>
        <authorList>
            <person name="Chou S."/>
            <person name="Poskanzer K.E."/>
            <person name="Rollins M."/>
            <person name="Thuy-Boun P.S."/>
        </authorList>
    </citation>
    <scope>NUCLEOTIDE SEQUENCE [LARGE SCALE GENOMIC DNA]</scope>
    <source>
        <strain evidence="3">F_SG_1</strain>
        <tissue evidence="3">Salivary glands</tissue>
    </source>
</reference>
<accession>A0AAQ4FMV0</accession>
<comment type="caution">
    <text evidence="3">The sequence shown here is derived from an EMBL/GenBank/DDBJ whole genome shotgun (WGS) entry which is preliminary data.</text>
</comment>
<feature type="transmembrane region" description="Helical" evidence="2">
    <location>
        <begin position="256"/>
        <end position="277"/>
    </location>
</feature>
<protein>
    <submittedName>
        <fullName evidence="3">Uncharacterized protein</fullName>
    </submittedName>
</protein>
<keyword evidence="2" id="KW-1133">Transmembrane helix</keyword>
<proteinExistence type="predicted"/>
<feature type="region of interest" description="Disordered" evidence="1">
    <location>
        <begin position="451"/>
        <end position="503"/>
    </location>
</feature>
<gene>
    <name evidence="3" type="ORF">V5799_021587</name>
</gene>
<name>A0AAQ4FMV0_AMBAM</name>
<keyword evidence="2" id="KW-0472">Membrane</keyword>
<dbReference type="Proteomes" id="UP001321473">
    <property type="component" value="Unassembled WGS sequence"/>
</dbReference>
<feature type="compositionally biased region" description="Basic residues" evidence="1">
    <location>
        <begin position="453"/>
        <end position="470"/>
    </location>
</feature>
<feature type="transmembrane region" description="Helical" evidence="2">
    <location>
        <begin position="415"/>
        <end position="443"/>
    </location>
</feature>
<keyword evidence="2" id="KW-0812">Transmembrane</keyword>
<evidence type="ECO:0000313" key="4">
    <source>
        <dbReference type="Proteomes" id="UP001321473"/>
    </source>
</evidence>
<sequence length="702" mass="76051">MAAAPSKKPVLVKLDMEYAEGGSSPWFNSKGRSLVAGLTSEPPGNADLFSELARDGSMAALVGYLDAEQSSVSNVALLCYILLGLVLLELFVQLPLAACCLRRYTAAVGLVPWLVCQLVVLCCASVQLLSLLTMISTWYGMDDGLRAKTPQAYEWTFELLHNYSRLTAEMLRETKQNVDKALEATTSSIQWLRGNMSAWEDKFAGYAALKHMVTGPLSLVQMAVLGLALAITLASSLVACGAWNRRLRNLEKGGRSPVFVAAVVMAGAVLLLAHLLLVLPMIARWLPVCVLADTYFCRPYRSGAFAVLDDAVARVWPPANRPEPFCRLVPSALIGKCATKDKVGIKSLPLCPVEADRSKDAAKPKYLRLQQPPARTTAAATAEKPVGDCFYPYKIIDTDMTSACPLFTDELVGHWMAMVFAAAFGMLGAPAAGAIAVVFLAVGESGKSLSTRKTVHIRIRKKRRKRKKPSKKDEKATSQPLNPLKTPAPPPPPPAPLPPTPEPLNVGLEVQVPMPVVVRRPKRRRLPEPIVPIIVMAPPPCLSRRSRSLPPAALMALPVTRALIQREDPVVPTAVASCTCRLPANVPGRAALADSGVGTDDGGTAPLNSARAPQAMGHRALKSPRQKRSVSFYELPRRTRDSRSATVAGVAVVPSRRFLQGIVRPQPEVRTQSAYPTRSRPSGRVRRRAECDVYDDVDVLRV</sequence>
<feature type="transmembrane region" description="Helical" evidence="2">
    <location>
        <begin position="75"/>
        <end position="98"/>
    </location>
</feature>
<feature type="region of interest" description="Disordered" evidence="1">
    <location>
        <begin position="667"/>
        <end position="687"/>
    </location>
</feature>
<keyword evidence="4" id="KW-1185">Reference proteome</keyword>
<dbReference type="AlphaFoldDB" id="A0AAQ4FMV0"/>